<dbReference type="Gene3D" id="3.40.50.2020">
    <property type="match status" value="2"/>
</dbReference>
<dbReference type="OrthoDB" id="9777067at2"/>
<dbReference type="SUPFAM" id="SSF53271">
    <property type="entry name" value="PRTase-like"/>
    <property type="match status" value="2"/>
</dbReference>
<sequence length="315" mass="34434">MREGEFRIFSGNANPALAEAVCGELGVELGRALVTTFADGEIRVEIEENVRGRDVYVVQSLCCPVNSYVIELLLMIDALKRASADRVTAVIPYYAYGRRDKKDKPRVPITGRMLANLLEEAGVDHVVALDFHSGQTMGFFKVPVDHVTALNVFVEHARKNLPEGSIVVAPDAAGVRRARSFATALNLEMAIMDERDMGAPWEPRIVGDVRDKYVVLFDDIVDTGRTIERVSEAAHRAGALSVMAYSVHGIFSAGCEERLRRSALKCLVVTDSVVPYTNPDTLGVPIEYVSVAGVLAKAIRALHCGETLEAELCFI</sequence>
<dbReference type="GO" id="GO:0005524">
    <property type="term" value="F:ATP binding"/>
    <property type="evidence" value="ECO:0007669"/>
    <property type="project" value="UniProtKB-KW"/>
</dbReference>
<accession>A0A1I4URA0</accession>
<keyword evidence="3" id="KW-0479">Metal-binding</keyword>
<comment type="catalytic activity">
    <reaction evidence="9">
        <text>D-ribose 5-phosphate + ATP = 5-phospho-alpha-D-ribose 1-diphosphate + AMP + H(+)</text>
        <dbReference type="Rhea" id="RHEA:15609"/>
        <dbReference type="ChEBI" id="CHEBI:15378"/>
        <dbReference type="ChEBI" id="CHEBI:30616"/>
        <dbReference type="ChEBI" id="CHEBI:58017"/>
        <dbReference type="ChEBI" id="CHEBI:78346"/>
        <dbReference type="ChEBI" id="CHEBI:456215"/>
        <dbReference type="EC" id="2.7.6.1"/>
    </reaction>
</comment>
<evidence type="ECO:0000259" key="10">
    <source>
        <dbReference type="Pfam" id="PF13793"/>
    </source>
</evidence>
<evidence type="ECO:0000256" key="1">
    <source>
        <dbReference type="ARBA" id="ARBA00013247"/>
    </source>
</evidence>
<dbReference type="EMBL" id="FOUU01000006">
    <property type="protein sequence ID" value="SFM91448.1"/>
    <property type="molecule type" value="Genomic_DNA"/>
</dbReference>
<keyword evidence="12" id="KW-1185">Reference proteome</keyword>
<evidence type="ECO:0000256" key="4">
    <source>
        <dbReference type="ARBA" id="ARBA00022727"/>
    </source>
</evidence>
<dbReference type="FunFam" id="3.40.50.2020:FF:000007">
    <property type="entry name" value="Ribose-phosphate pyrophosphokinase"/>
    <property type="match status" value="1"/>
</dbReference>
<evidence type="ECO:0000256" key="3">
    <source>
        <dbReference type="ARBA" id="ARBA00022723"/>
    </source>
</evidence>
<dbReference type="NCBIfam" id="TIGR01251">
    <property type="entry name" value="ribP_PPkin"/>
    <property type="match status" value="1"/>
</dbReference>
<reference evidence="12" key="1">
    <citation type="submission" date="2016-10" db="EMBL/GenBank/DDBJ databases">
        <authorList>
            <person name="Varghese N."/>
            <person name="Submissions S."/>
        </authorList>
    </citation>
    <scope>NUCLEOTIDE SEQUENCE [LARGE SCALE GENOMIC DNA]</scope>
    <source>
        <strain evidence="12">DSM 9990</strain>
    </source>
</reference>
<dbReference type="GO" id="GO:0005737">
    <property type="term" value="C:cytoplasm"/>
    <property type="evidence" value="ECO:0007669"/>
    <property type="project" value="TreeGrafter"/>
</dbReference>
<dbReference type="AlphaFoldDB" id="A0A1I4URA0"/>
<dbReference type="GO" id="GO:0004749">
    <property type="term" value="F:ribose phosphate diphosphokinase activity"/>
    <property type="evidence" value="ECO:0007669"/>
    <property type="project" value="UniProtKB-EC"/>
</dbReference>
<evidence type="ECO:0000256" key="5">
    <source>
        <dbReference type="ARBA" id="ARBA00022741"/>
    </source>
</evidence>
<keyword evidence="6 11" id="KW-0418">Kinase</keyword>
<dbReference type="InterPro" id="IPR000836">
    <property type="entry name" value="PRTase_dom"/>
</dbReference>
<proteinExistence type="predicted"/>
<dbReference type="NCBIfam" id="NF002320">
    <property type="entry name" value="PRK01259.1"/>
    <property type="match status" value="1"/>
</dbReference>
<evidence type="ECO:0000256" key="9">
    <source>
        <dbReference type="ARBA" id="ARBA00049535"/>
    </source>
</evidence>
<dbReference type="SMART" id="SM01400">
    <property type="entry name" value="Pribosyltran_N"/>
    <property type="match status" value="1"/>
</dbReference>
<keyword evidence="8" id="KW-0460">Magnesium</keyword>
<dbReference type="PANTHER" id="PTHR10210:SF32">
    <property type="entry name" value="RIBOSE-PHOSPHATE PYROPHOSPHOKINASE 2"/>
    <property type="match status" value="1"/>
</dbReference>
<evidence type="ECO:0000256" key="7">
    <source>
        <dbReference type="ARBA" id="ARBA00022840"/>
    </source>
</evidence>
<evidence type="ECO:0000256" key="6">
    <source>
        <dbReference type="ARBA" id="ARBA00022777"/>
    </source>
</evidence>
<dbReference type="Pfam" id="PF13793">
    <property type="entry name" value="Pribosyltran_N"/>
    <property type="match status" value="1"/>
</dbReference>
<name>A0A1I4URA0_9BACT</name>
<dbReference type="InterPro" id="IPR029057">
    <property type="entry name" value="PRTase-like"/>
</dbReference>
<dbReference type="InterPro" id="IPR005946">
    <property type="entry name" value="Rib-P_diPkinase"/>
</dbReference>
<protein>
    <recommendedName>
        <fullName evidence="1">ribose-phosphate diphosphokinase</fullName>
        <ecNumber evidence="1">2.7.6.1</ecNumber>
    </recommendedName>
</protein>
<keyword evidence="2" id="KW-0808">Transferase</keyword>
<dbReference type="Proteomes" id="UP000199611">
    <property type="component" value="Unassembled WGS sequence"/>
</dbReference>
<keyword evidence="5" id="KW-0547">Nucleotide-binding</keyword>
<dbReference type="GO" id="GO:0016301">
    <property type="term" value="F:kinase activity"/>
    <property type="evidence" value="ECO:0007669"/>
    <property type="project" value="UniProtKB-KW"/>
</dbReference>
<dbReference type="EC" id="2.7.6.1" evidence="1"/>
<dbReference type="GO" id="GO:0006015">
    <property type="term" value="P:5-phosphoribose 1-diphosphate biosynthetic process"/>
    <property type="evidence" value="ECO:0007669"/>
    <property type="project" value="TreeGrafter"/>
</dbReference>
<dbReference type="PANTHER" id="PTHR10210">
    <property type="entry name" value="RIBOSE-PHOSPHATE DIPHOSPHOKINASE FAMILY MEMBER"/>
    <property type="match status" value="1"/>
</dbReference>
<gene>
    <name evidence="11" type="ORF">SAMN05660836_01954</name>
</gene>
<evidence type="ECO:0000256" key="8">
    <source>
        <dbReference type="ARBA" id="ARBA00022842"/>
    </source>
</evidence>
<dbReference type="GO" id="GO:0002189">
    <property type="term" value="C:ribose phosphate diphosphokinase complex"/>
    <property type="evidence" value="ECO:0007669"/>
    <property type="project" value="TreeGrafter"/>
</dbReference>
<dbReference type="CDD" id="cd06223">
    <property type="entry name" value="PRTases_typeI"/>
    <property type="match status" value="1"/>
</dbReference>
<organism evidence="11 12">
    <name type="scientific">Thermodesulforhabdus norvegica</name>
    <dbReference type="NCBI Taxonomy" id="39841"/>
    <lineage>
        <taxon>Bacteria</taxon>
        <taxon>Pseudomonadati</taxon>
        <taxon>Thermodesulfobacteriota</taxon>
        <taxon>Syntrophobacteria</taxon>
        <taxon>Syntrophobacterales</taxon>
        <taxon>Thermodesulforhabdaceae</taxon>
        <taxon>Thermodesulforhabdus</taxon>
    </lineage>
</organism>
<keyword evidence="7" id="KW-0067">ATP-binding</keyword>
<dbReference type="STRING" id="39841.SAMN05660836_01954"/>
<evidence type="ECO:0000313" key="11">
    <source>
        <dbReference type="EMBL" id="SFM91448.1"/>
    </source>
</evidence>
<evidence type="ECO:0000256" key="2">
    <source>
        <dbReference type="ARBA" id="ARBA00022679"/>
    </source>
</evidence>
<dbReference type="GO" id="GO:0000287">
    <property type="term" value="F:magnesium ion binding"/>
    <property type="evidence" value="ECO:0007669"/>
    <property type="project" value="InterPro"/>
</dbReference>
<dbReference type="RefSeq" id="WP_093395382.1">
    <property type="nucleotide sequence ID" value="NZ_FOUU01000006.1"/>
</dbReference>
<evidence type="ECO:0000313" key="12">
    <source>
        <dbReference type="Proteomes" id="UP000199611"/>
    </source>
</evidence>
<keyword evidence="4" id="KW-0545">Nucleotide biosynthesis</keyword>
<dbReference type="Pfam" id="PF14572">
    <property type="entry name" value="Pribosyl_synth"/>
    <property type="match status" value="1"/>
</dbReference>
<dbReference type="InterPro" id="IPR029099">
    <property type="entry name" value="Pribosyltran_N"/>
</dbReference>
<feature type="domain" description="Ribose-phosphate pyrophosphokinase N-terminal" evidence="10">
    <location>
        <begin position="7"/>
        <end position="122"/>
    </location>
</feature>
<dbReference type="GO" id="GO:0006164">
    <property type="term" value="P:purine nucleotide biosynthetic process"/>
    <property type="evidence" value="ECO:0007669"/>
    <property type="project" value="TreeGrafter"/>
</dbReference>